<dbReference type="AlphaFoldDB" id="A0A935C7X2"/>
<dbReference type="SUPFAM" id="SSF54106">
    <property type="entry name" value="LysM domain"/>
    <property type="match status" value="2"/>
</dbReference>
<dbReference type="RefSeq" id="WP_201430856.1">
    <property type="nucleotide sequence ID" value="NZ_JAEQBW010000003.1"/>
</dbReference>
<dbReference type="CDD" id="cd16894">
    <property type="entry name" value="MltD-like"/>
    <property type="match status" value="1"/>
</dbReference>
<dbReference type="Pfam" id="PF01464">
    <property type="entry name" value="SLT"/>
    <property type="match status" value="1"/>
</dbReference>
<feature type="domain" description="LysM" evidence="3">
    <location>
        <begin position="428"/>
        <end position="472"/>
    </location>
</feature>
<dbReference type="Pfam" id="PF01476">
    <property type="entry name" value="LysM"/>
    <property type="match status" value="2"/>
</dbReference>
<organism evidence="4 5">
    <name type="scientific">Marivirga aurantiaca</name>
    <dbReference type="NCBI Taxonomy" id="2802615"/>
    <lineage>
        <taxon>Bacteria</taxon>
        <taxon>Pseudomonadati</taxon>
        <taxon>Bacteroidota</taxon>
        <taxon>Cytophagia</taxon>
        <taxon>Cytophagales</taxon>
        <taxon>Marivirgaceae</taxon>
        <taxon>Marivirga</taxon>
    </lineage>
</organism>
<dbReference type="InterPro" id="IPR036779">
    <property type="entry name" value="LysM_dom_sf"/>
</dbReference>
<proteinExistence type="inferred from homology"/>
<dbReference type="Gene3D" id="1.10.530.10">
    <property type="match status" value="1"/>
</dbReference>
<dbReference type="PROSITE" id="PS51782">
    <property type="entry name" value="LYSM"/>
    <property type="match status" value="2"/>
</dbReference>
<dbReference type="PROSITE" id="PS00922">
    <property type="entry name" value="TRANSGLYCOSYLASE"/>
    <property type="match status" value="1"/>
</dbReference>
<evidence type="ECO:0000256" key="1">
    <source>
        <dbReference type="ARBA" id="ARBA00007734"/>
    </source>
</evidence>
<dbReference type="SUPFAM" id="SSF53955">
    <property type="entry name" value="Lysozyme-like"/>
    <property type="match status" value="1"/>
</dbReference>
<evidence type="ECO:0000313" key="5">
    <source>
        <dbReference type="Proteomes" id="UP000611723"/>
    </source>
</evidence>
<evidence type="ECO:0000256" key="2">
    <source>
        <dbReference type="SAM" id="SignalP"/>
    </source>
</evidence>
<protein>
    <submittedName>
        <fullName evidence="4">LysM peptidoglycan-binding domain-containing protein</fullName>
    </submittedName>
</protein>
<feature type="signal peptide" evidence="2">
    <location>
        <begin position="1"/>
        <end position="24"/>
    </location>
</feature>
<dbReference type="CDD" id="cd00118">
    <property type="entry name" value="LysM"/>
    <property type="match status" value="2"/>
</dbReference>
<dbReference type="PANTHER" id="PTHR33734">
    <property type="entry name" value="LYSM DOMAIN-CONTAINING GPI-ANCHORED PROTEIN 2"/>
    <property type="match status" value="1"/>
</dbReference>
<dbReference type="PANTHER" id="PTHR33734:SF22">
    <property type="entry name" value="MEMBRANE-BOUND LYTIC MUREIN TRANSGLYCOSYLASE D"/>
    <property type="match status" value="1"/>
</dbReference>
<dbReference type="Proteomes" id="UP000611723">
    <property type="component" value="Unassembled WGS sequence"/>
</dbReference>
<dbReference type="InterPro" id="IPR023346">
    <property type="entry name" value="Lysozyme-like_dom_sf"/>
</dbReference>
<dbReference type="EMBL" id="JAEQBW010000003">
    <property type="protein sequence ID" value="MBK6265180.1"/>
    <property type="molecule type" value="Genomic_DNA"/>
</dbReference>
<name>A0A935C7X2_9BACT</name>
<dbReference type="GO" id="GO:0008932">
    <property type="term" value="F:lytic endotransglycosylase activity"/>
    <property type="evidence" value="ECO:0007669"/>
    <property type="project" value="TreeGrafter"/>
</dbReference>
<dbReference type="GO" id="GO:0016020">
    <property type="term" value="C:membrane"/>
    <property type="evidence" value="ECO:0007669"/>
    <property type="project" value="InterPro"/>
</dbReference>
<sequence>MKTLAKHIMGLLALVCFANSYSFAFQADILLERIDSTTVEAEMPHFKYEYVPDVPYVLIEERLKHIENEIPLTFNNTVKSFVDYFTVRNREYTKGVAALQTKYFPMIEYYLKAYGLPDELKYLSIVESGLNPKARSRAGAVGLWQFMPLTGRVDYGLSENWYYDEKMDMEKATIAACRYLTFLYKYFNQDWHLALAAYNSGPGNIRKAIRQSGYKKTFWEIYPYLLRETRSYVPQFIAVMYSMNYMEEHNMFIEDKHYLPEYDTLHISGFVNLPLFAEHTNICLETLEDLNPELKRNAIAAKQQIYHLRVPKHEKERLSANKLEILNLASKGEEQFEKFATNESGSTYGRQKLVYRVQSGDVLGTIANRYNVKVSDIRHWNKMSGSVIRIGQPLTIWVGDDYANKTSKNLAGANQNKLQQKQIASQGGTYRVQPGDTLWDISRKFDNLTIEKLKKLNNLEGNSIKPGQILKVG</sequence>
<dbReference type="GO" id="GO:0000270">
    <property type="term" value="P:peptidoglycan metabolic process"/>
    <property type="evidence" value="ECO:0007669"/>
    <property type="project" value="InterPro"/>
</dbReference>
<feature type="domain" description="LysM" evidence="3">
    <location>
        <begin position="353"/>
        <end position="396"/>
    </location>
</feature>
<dbReference type="InterPro" id="IPR018392">
    <property type="entry name" value="LysM"/>
</dbReference>
<dbReference type="Gene3D" id="3.10.350.10">
    <property type="entry name" value="LysM domain"/>
    <property type="match status" value="2"/>
</dbReference>
<keyword evidence="2" id="KW-0732">Signal</keyword>
<reference evidence="4" key="1">
    <citation type="submission" date="2021-01" db="EMBL/GenBank/DDBJ databases">
        <title>Marivirga aurantiaca sp. nov., isolated from intertidal surface sediments.</title>
        <authorList>
            <person name="Zhang M."/>
        </authorList>
    </citation>
    <scope>NUCLEOTIDE SEQUENCE</scope>
    <source>
        <strain evidence="4">S37H4</strain>
    </source>
</reference>
<keyword evidence="5" id="KW-1185">Reference proteome</keyword>
<evidence type="ECO:0000313" key="4">
    <source>
        <dbReference type="EMBL" id="MBK6265180.1"/>
    </source>
</evidence>
<dbReference type="InterPro" id="IPR000189">
    <property type="entry name" value="Transglyc_AS"/>
</dbReference>
<gene>
    <name evidence="4" type="ORF">JKA74_09030</name>
</gene>
<comment type="caution">
    <text evidence="4">The sequence shown here is derived from an EMBL/GenBank/DDBJ whole genome shotgun (WGS) entry which is preliminary data.</text>
</comment>
<evidence type="ECO:0000259" key="3">
    <source>
        <dbReference type="PROSITE" id="PS51782"/>
    </source>
</evidence>
<dbReference type="InterPro" id="IPR008258">
    <property type="entry name" value="Transglycosylase_SLT_dom_1"/>
</dbReference>
<accession>A0A935C7X2</accession>
<feature type="chain" id="PRO_5037611571" evidence="2">
    <location>
        <begin position="25"/>
        <end position="473"/>
    </location>
</feature>
<dbReference type="SMART" id="SM00257">
    <property type="entry name" value="LysM"/>
    <property type="match status" value="2"/>
</dbReference>
<comment type="similarity">
    <text evidence="1">Belongs to the transglycosylase Slt family.</text>
</comment>